<dbReference type="AlphaFoldDB" id="A0A377TUS3"/>
<sequence length="97" mass="9910">MFHAAPRTWAAASLHRNSAISPSCCGVTNSPEGCFSASSWALACSGSTPSAMRLSIYCCTSGVSTQPGQMALQVMPLRAVSRATVLVSPTTACLAAT</sequence>
<dbReference type="Proteomes" id="UP000254938">
    <property type="component" value="Unassembled WGS sequence"/>
</dbReference>
<proteinExistence type="predicted"/>
<gene>
    <name evidence="1" type="ORF">NCTC9140_04978</name>
</gene>
<evidence type="ECO:0000313" key="1">
    <source>
        <dbReference type="EMBL" id="STS83219.1"/>
    </source>
</evidence>
<name>A0A377TUS3_KLEPN</name>
<accession>A0A377TUS3</accession>
<evidence type="ECO:0000313" key="2">
    <source>
        <dbReference type="Proteomes" id="UP000254938"/>
    </source>
</evidence>
<reference evidence="1 2" key="1">
    <citation type="submission" date="2018-06" db="EMBL/GenBank/DDBJ databases">
        <authorList>
            <consortium name="Pathogen Informatics"/>
            <person name="Doyle S."/>
        </authorList>
    </citation>
    <scope>NUCLEOTIDE SEQUENCE [LARGE SCALE GENOMIC DNA]</scope>
    <source>
        <strain evidence="1 2">NCTC9140</strain>
    </source>
</reference>
<protein>
    <submittedName>
        <fullName evidence="1">Uncharacterized protein</fullName>
    </submittedName>
</protein>
<dbReference type="EMBL" id="UGKQ01000007">
    <property type="protein sequence ID" value="STS83219.1"/>
    <property type="molecule type" value="Genomic_DNA"/>
</dbReference>
<organism evidence="1 2">
    <name type="scientific">Klebsiella pneumoniae</name>
    <dbReference type="NCBI Taxonomy" id="573"/>
    <lineage>
        <taxon>Bacteria</taxon>
        <taxon>Pseudomonadati</taxon>
        <taxon>Pseudomonadota</taxon>
        <taxon>Gammaproteobacteria</taxon>
        <taxon>Enterobacterales</taxon>
        <taxon>Enterobacteriaceae</taxon>
        <taxon>Klebsiella/Raoultella group</taxon>
        <taxon>Klebsiella</taxon>
        <taxon>Klebsiella pneumoniae complex</taxon>
    </lineage>
</organism>